<evidence type="ECO:0000313" key="2">
    <source>
        <dbReference type="EMBL" id="RPA85731.1"/>
    </source>
</evidence>
<keyword evidence="3" id="KW-1185">Reference proteome</keyword>
<reference evidence="2 3" key="1">
    <citation type="journal article" date="2018" name="Nat. Ecol. Evol.">
        <title>Pezizomycetes genomes reveal the molecular basis of ectomycorrhizal truffle lifestyle.</title>
        <authorList>
            <person name="Murat C."/>
            <person name="Payen T."/>
            <person name="Noel B."/>
            <person name="Kuo A."/>
            <person name="Morin E."/>
            <person name="Chen J."/>
            <person name="Kohler A."/>
            <person name="Krizsan K."/>
            <person name="Balestrini R."/>
            <person name="Da Silva C."/>
            <person name="Montanini B."/>
            <person name="Hainaut M."/>
            <person name="Levati E."/>
            <person name="Barry K.W."/>
            <person name="Belfiori B."/>
            <person name="Cichocki N."/>
            <person name="Clum A."/>
            <person name="Dockter R.B."/>
            <person name="Fauchery L."/>
            <person name="Guy J."/>
            <person name="Iotti M."/>
            <person name="Le Tacon F."/>
            <person name="Lindquist E.A."/>
            <person name="Lipzen A."/>
            <person name="Malagnac F."/>
            <person name="Mello A."/>
            <person name="Molinier V."/>
            <person name="Miyauchi S."/>
            <person name="Poulain J."/>
            <person name="Riccioni C."/>
            <person name="Rubini A."/>
            <person name="Sitrit Y."/>
            <person name="Splivallo R."/>
            <person name="Traeger S."/>
            <person name="Wang M."/>
            <person name="Zifcakova L."/>
            <person name="Wipf D."/>
            <person name="Zambonelli A."/>
            <person name="Paolocci F."/>
            <person name="Nowrousian M."/>
            <person name="Ottonello S."/>
            <person name="Baldrian P."/>
            <person name="Spatafora J.W."/>
            <person name="Henrissat B."/>
            <person name="Nagy L.G."/>
            <person name="Aury J.M."/>
            <person name="Wincker P."/>
            <person name="Grigoriev I.V."/>
            <person name="Bonfante P."/>
            <person name="Martin F.M."/>
        </authorList>
    </citation>
    <scope>NUCLEOTIDE SEQUENCE [LARGE SCALE GENOMIC DNA]</scope>
    <source>
        <strain evidence="2 3">RN42</strain>
    </source>
</reference>
<gene>
    <name evidence="2" type="ORF">BJ508DRAFT_322334</name>
</gene>
<dbReference type="Proteomes" id="UP000275078">
    <property type="component" value="Unassembled WGS sequence"/>
</dbReference>
<dbReference type="AlphaFoldDB" id="A0A3N4INF5"/>
<evidence type="ECO:0000256" key="1">
    <source>
        <dbReference type="SAM" id="MobiDB-lite"/>
    </source>
</evidence>
<name>A0A3N4INF5_ASCIM</name>
<sequence>MSSHDQTNYFPIFRLPPEVRLEIYECCSAFTLFQLAMTGHEFRGEILDSRRPEIVTQSFGYIRNPNNEYHPKDMRPDAKNHATGLESGPSSNINATDISASSNNTTITIGVTSTLESDAESSAATGNVDLLSHKTASSHSNNSDTSKSSNSPINGGIQKGPVILTPRNINRIETPSEAVLYWEQKDSYNLPPSHPKVACQNCYSKSWDVVSQQARFHGTRKLKPQMRRCCPSDISRNVEEAVDFGEDEDGNWRYFFAEEYEFTARNWKFGDRRPEDYEWVKVPGHGEGANSLTMPKYVQIADSAEELGFGCGATEGFDSIGVCGSIC</sequence>
<evidence type="ECO:0008006" key="4">
    <source>
        <dbReference type="Google" id="ProtNLM"/>
    </source>
</evidence>
<organism evidence="2 3">
    <name type="scientific">Ascobolus immersus RN42</name>
    <dbReference type="NCBI Taxonomy" id="1160509"/>
    <lineage>
        <taxon>Eukaryota</taxon>
        <taxon>Fungi</taxon>
        <taxon>Dikarya</taxon>
        <taxon>Ascomycota</taxon>
        <taxon>Pezizomycotina</taxon>
        <taxon>Pezizomycetes</taxon>
        <taxon>Pezizales</taxon>
        <taxon>Ascobolaceae</taxon>
        <taxon>Ascobolus</taxon>
    </lineage>
</organism>
<evidence type="ECO:0000313" key="3">
    <source>
        <dbReference type="Proteomes" id="UP000275078"/>
    </source>
</evidence>
<proteinExistence type="predicted"/>
<dbReference type="EMBL" id="ML119652">
    <property type="protein sequence ID" value="RPA85731.1"/>
    <property type="molecule type" value="Genomic_DNA"/>
</dbReference>
<feature type="region of interest" description="Disordered" evidence="1">
    <location>
        <begin position="134"/>
        <end position="161"/>
    </location>
</feature>
<protein>
    <recommendedName>
        <fullName evidence="4">F-box domain-containing protein</fullName>
    </recommendedName>
</protein>
<feature type="compositionally biased region" description="Polar residues" evidence="1">
    <location>
        <begin position="88"/>
        <end position="98"/>
    </location>
</feature>
<feature type="region of interest" description="Disordered" evidence="1">
    <location>
        <begin position="65"/>
        <end position="98"/>
    </location>
</feature>
<feature type="compositionally biased region" description="Low complexity" evidence="1">
    <location>
        <begin position="137"/>
        <end position="154"/>
    </location>
</feature>
<accession>A0A3N4INF5</accession>
<feature type="compositionally biased region" description="Basic and acidic residues" evidence="1">
    <location>
        <begin position="69"/>
        <end position="80"/>
    </location>
</feature>